<organism evidence="2 3">
    <name type="scientific">Snodgrassella alvi SCGC AB-598-J21</name>
    <dbReference type="NCBI Taxonomy" id="1385367"/>
    <lineage>
        <taxon>Bacteria</taxon>
        <taxon>Pseudomonadati</taxon>
        <taxon>Pseudomonadota</taxon>
        <taxon>Betaproteobacteria</taxon>
        <taxon>Neisseriales</taxon>
        <taxon>Neisseriaceae</taxon>
        <taxon>Snodgrassella</taxon>
    </lineage>
</organism>
<evidence type="ECO:0000313" key="3">
    <source>
        <dbReference type="Proteomes" id="UP000027644"/>
    </source>
</evidence>
<dbReference type="Proteomes" id="UP000027644">
    <property type="component" value="Unassembled WGS sequence"/>
</dbReference>
<dbReference type="Gene3D" id="3.90.1720.10">
    <property type="entry name" value="endopeptidase domain like (from Nostoc punctiforme)"/>
    <property type="match status" value="1"/>
</dbReference>
<dbReference type="Pfam" id="PF05708">
    <property type="entry name" value="Peptidase_C92"/>
    <property type="match status" value="1"/>
</dbReference>
<dbReference type="InterPro" id="IPR024453">
    <property type="entry name" value="Peptidase_C92"/>
</dbReference>
<evidence type="ECO:0000256" key="1">
    <source>
        <dbReference type="SAM" id="SignalP"/>
    </source>
</evidence>
<name>A0A074VCW3_9NEIS</name>
<keyword evidence="1" id="KW-0732">Signal</keyword>
<accession>A0A074VCW3</accession>
<sequence>MNKKTIRLLLALVCSLFFSLNVYAQKSFKPQNGDLIFLENCDGGMNSAIKAATSGLTGYNFTHVGIVWQKNPNQYFIIEATTPEVRITSLKTYLHPKKKCQPRAVVGRLKAPYQALIPSALIFAQQKVGKKYDDAFDITNDQYYCSELIYQIFKEANNGQEVFPLRAMTFKSKDTGEFPDYWVKHFQKMGIPIPEGQPGNNPGDMSRSDLIDIVYYYNL</sequence>
<feature type="signal peptide" evidence="1">
    <location>
        <begin position="1"/>
        <end position="24"/>
    </location>
</feature>
<dbReference type="SUPFAM" id="SSF54001">
    <property type="entry name" value="Cysteine proteinases"/>
    <property type="match status" value="1"/>
</dbReference>
<reference evidence="2 3" key="1">
    <citation type="journal article" date="2014" name="PLoS Genet.">
        <title>Hidden diversity in honey bee gut symbionts detected by single-cell genomics.</title>
        <authorList>
            <person name="Engel P."/>
            <person name="Stepanauskas R."/>
            <person name="Moran N."/>
        </authorList>
    </citation>
    <scope>NUCLEOTIDE SEQUENCE [LARGE SCALE GENOMIC DNA]</scope>
    <source>
        <strain evidence="2 3">SCGC AB-598-J21</strain>
    </source>
</reference>
<comment type="caution">
    <text evidence="2">The sequence shown here is derived from an EMBL/GenBank/DDBJ whole genome shotgun (WGS) entry which is preliminary data.</text>
</comment>
<protein>
    <recommendedName>
        <fullName evidence="4">Permuted papain-like amidase enzyme, YaeF/YiiX, C92 family</fullName>
    </recommendedName>
</protein>
<dbReference type="EMBL" id="AVQL01000453">
    <property type="protein sequence ID" value="KEQ00300.1"/>
    <property type="molecule type" value="Genomic_DNA"/>
</dbReference>
<dbReference type="AlphaFoldDB" id="A0A074VCW3"/>
<evidence type="ECO:0008006" key="4">
    <source>
        <dbReference type="Google" id="ProtNLM"/>
    </source>
</evidence>
<feature type="chain" id="PRO_5001701959" description="Permuted papain-like amidase enzyme, YaeF/YiiX, C92 family" evidence="1">
    <location>
        <begin position="25"/>
        <end position="219"/>
    </location>
</feature>
<gene>
    <name evidence="2" type="ORF">SASC598J21_020010</name>
</gene>
<dbReference type="InterPro" id="IPR038765">
    <property type="entry name" value="Papain-like_cys_pep_sf"/>
</dbReference>
<evidence type="ECO:0000313" key="2">
    <source>
        <dbReference type="EMBL" id="KEQ00300.1"/>
    </source>
</evidence>
<proteinExistence type="predicted"/>